<sequence>MILRLNQIVKIVITKSAIHGIHKVQLIDEKNDKIDDYYQAVLIVPPGTGKVFYEGLHVTGRVLRIKGTSLDLLYQKSV</sequence>
<reference evidence="1" key="1">
    <citation type="submission" date="2018-07" db="EMBL/GenBank/DDBJ databases">
        <title>A new Alphabaculovirus highly virulent isolated from Trichoplusia ni (TnSNPV).</title>
        <authorList>
            <person name="Bivian-Hernandez M.D.L.A."/>
            <person name="Del Rincon-Castro M.C."/>
            <person name="Ibarra J.E."/>
        </authorList>
    </citation>
    <scope>NUCLEOTIDE SEQUENCE</scope>
    <source>
        <strain evidence="1">LBIV-4</strain>
    </source>
</reference>
<dbReference type="EMBL" id="MH577296">
    <property type="protein sequence ID" value="QBI90249.1"/>
    <property type="molecule type" value="Genomic_DNA"/>
</dbReference>
<proteinExistence type="predicted"/>
<name>A0A481V9V9_9ABAC</name>
<evidence type="ECO:0000313" key="1">
    <source>
        <dbReference type="EMBL" id="QBI90249.1"/>
    </source>
</evidence>
<accession>A0A481V9V9</accession>
<protein>
    <submittedName>
        <fullName evidence="1">Uncharacterized protein</fullName>
    </submittedName>
</protein>
<organism evidence="1">
    <name type="scientific">Trichoplusia ni single nucleopolyhedrovirus</name>
    <dbReference type="NCBI Taxonomy" id="332054"/>
    <lineage>
        <taxon>Viruses</taxon>
        <taxon>Viruses incertae sedis</taxon>
        <taxon>Naldaviricetes</taxon>
        <taxon>Lefavirales</taxon>
        <taxon>Baculoviridae</taxon>
        <taxon>Alphabaculovirus</taxon>
        <taxon>Alphabaculovirus trini</taxon>
    </lineage>
</organism>